<dbReference type="Gene3D" id="3.30.9.10">
    <property type="entry name" value="D-Amino Acid Oxidase, subunit A, domain 2"/>
    <property type="match status" value="1"/>
</dbReference>
<dbReference type="RefSeq" id="WP_368653860.1">
    <property type="nucleotide sequence ID" value="NZ_CP162599.1"/>
</dbReference>
<dbReference type="SUPFAM" id="SSF51905">
    <property type="entry name" value="FAD/NAD(P)-binding domain"/>
    <property type="match status" value="1"/>
</dbReference>
<dbReference type="PANTHER" id="PTHR13847">
    <property type="entry name" value="SARCOSINE DEHYDROGENASE-RELATED"/>
    <property type="match status" value="1"/>
</dbReference>
<evidence type="ECO:0000259" key="2">
    <source>
        <dbReference type="Pfam" id="PF01266"/>
    </source>
</evidence>
<gene>
    <name evidence="3" type="ORF">AB4Y30_02075</name>
</gene>
<reference evidence="3" key="1">
    <citation type="submission" date="2024-07" db="EMBL/GenBank/DDBJ databases">
        <title>Halotolerant mesophilic bacterium Ornithinibacillus sp. 4-3, sp. nov., isolated from soil.</title>
        <authorList>
            <person name="Sidarenka A.V."/>
            <person name="Guliayeva D.E."/>
            <person name="Leanovich S.I."/>
            <person name="Hileuskaya K.S."/>
            <person name="Akhremchuk A.E."/>
            <person name="Sikolenko M.A."/>
            <person name="Valentovich L.N."/>
        </authorList>
    </citation>
    <scope>NUCLEOTIDE SEQUENCE</scope>
    <source>
        <strain evidence="3">4-3</strain>
    </source>
</reference>
<organism evidence="3">
    <name type="scientific">Ornithinibacillus sp. 4-3</name>
    <dbReference type="NCBI Taxonomy" id="3231488"/>
    <lineage>
        <taxon>Bacteria</taxon>
        <taxon>Bacillati</taxon>
        <taxon>Bacillota</taxon>
        <taxon>Bacilli</taxon>
        <taxon>Bacillales</taxon>
        <taxon>Bacillaceae</taxon>
        <taxon>Ornithinibacillus</taxon>
    </lineage>
</organism>
<dbReference type="GO" id="GO:0016491">
    <property type="term" value="F:oxidoreductase activity"/>
    <property type="evidence" value="ECO:0007669"/>
    <property type="project" value="UniProtKB-KW"/>
</dbReference>
<feature type="domain" description="FAD dependent oxidoreductase" evidence="2">
    <location>
        <begin position="4"/>
        <end position="352"/>
    </location>
</feature>
<keyword evidence="1 3" id="KW-0560">Oxidoreductase</keyword>
<evidence type="ECO:0000256" key="1">
    <source>
        <dbReference type="ARBA" id="ARBA00023002"/>
    </source>
</evidence>
<dbReference type="InterPro" id="IPR006076">
    <property type="entry name" value="FAD-dep_OxRdtase"/>
</dbReference>
<proteinExistence type="predicted"/>
<dbReference type="Pfam" id="PF01266">
    <property type="entry name" value="DAO"/>
    <property type="match status" value="1"/>
</dbReference>
<dbReference type="EC" id="1.-.-.-" evidence="3"/>
<evidence type="ECO:0000313" key="3">
    <source>
        <dbReference type="EMBL" id="XDK33178.1"/>
    </source>
</evidence>
<dbReference type="PANTHER" id="PTHR13847:SF287">
    <property type="entry name" value="FAD-DEPENDENT OXIDOREDUCTASE DOMAIN-CONTAINING PROTEIN 1"/>
    <property type="match status" value="1"/>
</dbReference>
<dbReference type="InterPro" id="IPR036188">
    <property type="entry name" value="FAD/NAD-bd_sf"/>
</dbReference>
<name>A0AB39HTS6_9BACI</name>
<accession>A0AB39HTS6</accession>
<dbReference type="GO" id="GO:0005737">
    <property type="term" value="C:cytoplasm"/>
    <property type="evidence" value="ECO:0007669"/>
    <property type="project" value="TreeGrafter"/>
</dbReference>
<dbReference type="Gene3D" id="3.50.50.60">
    <property type="entry name" value="FAD/NAD(P)-binding domain"/>
    <property type="match status" value="1"/>
</dbReference>
<dbReference type="AlphaFoldDB" id="A0AB39HTS6"/>
<protein>
    <submittedName>
        <fullName evidence="3">NAD(P)/FAD-dependent oxidoreductase</fullName>
        <ecNumber evidence="3">1.-.-.-</ecNumber>
    </submittedName>
</protein>
<dbReference type="EMBL" id="CP162599">
    <property type="protein sequence ID" value="XDK33178.1"/>
    <property type="molecule type" value="Genomic_DNA"/>
</dbReference>
<sequence length="388" mass="41673">MAADVIVIGGGIIGSSITYHLARDGVNVKQLEKGSIANQGAASRVSAGGIRLNNRDPRELDLAKESIKRWESLEEELEADLEYGSAGQIMLFDDRYIMDALEKQVKEDLDNGIEARIVTGEELNELVPSLSPSIKKAIYYPSGGQGNGLLTTVAYTSKARRLGAEIITGVEVYSIVKENNKVVGVETSAGFMSANIVINAAGAWAPVLHETLGLSLPQVTPYIHQMSATDPAPLSVLPGPTISSRGTKISLKQTIDGRIRAGGGYAAKPGPKEYTGRFNEIDLEKQRKTVLSIIPSIEEYDVDFTYYGIEAHCVDNIPILGPIPEVEGYLIAAGFSGHGFTLSPAIGMVIAEVAQGKQPSISIDAFRIARSYDNRKESEIDTVRNVPG</sequence>